<reference evidence="2" key="1">
    <citation type="journal article" date="2019" name="Int. J. Syst. Evol. Microbiol.">
        <title>The Global Catalogue of Microorganisms (GCM) 10K type strain sequencing project: providing services to taxonomists for standard genome sequencing and annotation.</title>
        <authorList>
            <consortium name="The Broad Institute Genomics Platform"/>
            <consortium name="The Broad Institute Genome Sequencing Center for Infectious Disease"/>
            <person name="Wu L."/>
            <person name="Ma J."/>
        </authorList>
    </citation>
    <scope>NUCLEOTIDE SEQUENCE [LARGE SCALE GENOMIC DNA]</scope>
    <source>
        <strain evidence="2">CGMCC 4.7277</strain>
    </source>
</reference>
<name>A0ABW0Q9T3_9BURK</name>
<comment type="caution">
    <text evidence="1">The sequence shown here is derived from an EMBL/GenBank/DDBJ whole genome shotgun (WGS) entry which is preliminary data.</text>
</comment>
<keyword evidence="2" id="KW-1185">Reference proteome</keyword>
<dbReference type="InterPro" id="IPR001387">
    <property type="entry name" value="Cro/C1-type_HTH"/>
</dbReference>
<dbReference type="Gene3D" id="1.10.260.40">
    <property type="entry name" value="lambda repressor-like DNA-binding domains"/>
    <property type="match status" value="1"/>
</dbReference>
<protein>
    <submittedName>
        <fullName evidence="1">Transcriptional regulator</fullName>
    </submittedName>
</protein>
<dbReference type="InterPro" id="IPR010982">
    <property type="entry name" value="Lambda_DNA-bd_dom_sf"/>
</dbReference>
<accession>A0ABW0Q9T3</accession>
<gene>
    <name evidence="1" type="ORF">ACFPP7_09195</name>
</gene>
<sequence length="155" mass="17542">MYHYTECGLDNVWLTNGYTKKKTAYGVAVSISNADDLHKVLAGELINKPARLTGKEFRFLRVMLKLSQGAVAKVQGVSEQNVSLWERHGKVPKANDNLMRIIYMAHESKNHSLRQVCERITTVERLVHQRIVAETTGKGWSSTVEENDERFALAV</sequence>
<evidence type="ECO:0000313" key="1">
    <source>
        <dbReference type="EMBL" id="MFC5521089.1"/>
    </source>
</evidence>
<dbReference type="SUPFAM" id="SSF47413">
    <property type="entry name" value="lambda repressor-like DNA-binding domains"/>
    <property type="match status" value="1"/>
</dbReference>
<dbReference type="RefSeq" id="WP_174548533.1">
    <property type="nucleotide sequence ID" value="NZ_JBHSMX010000013.1"/>
</dbReference>
<organism evidence="1 2">
    <name type="scientific">Polaromonas jejuensis</name>
    <dbReference type="NCBI Taxonomy" id="457502"/>
    <lineage>
        <taxon>Bacteria</taxon>
        <taxon>Pseudomonadati</taxon>
        <taxon>Pseudomonadota</taxon>
        <taxon>Betaproteobacteria</taxon>
        <taxon>Burkholderiales</taxon>
        <taxon>Comamonadaceae</taxon>
        <taxon>Polaromonas</taxon>
    </lineage>
</organism>
<evidence type="ECO:0000313" key="2">
    <source>
        <dbReference type="Proteomes" id="UP001596084"/>
    </source>
</evidence>
<dbReference type="CDD" id="cd00093">
    <property type="entry name" value="HTH_XRE"/>
    <property type="match status" value="1"/>
</dbReference>
<dbReference type="Proteomes" id="UP001596084">
    <property type="component" value="Unassembled WGS sequence"/>
</dbReference>
<proteinExistence type="predicted"/>
<dbReference type="EMBL" id="JBHSMX010000013">
    <property type="protein sequence ID" value="MFC5521089.1"/>
    <property type="molecule type" value="Genomic_DNA"/>
</dbReference>